<dbReference type="EMBL" id="JALJOQ010000078">
    <property type="protein sequence ID" value="KAK9800872.1"/>
    <property type="molecule type" value="Genomic_DNA"/>
</dbReference>
<evidence type="ECO:0000313" key="4">
    <source>
        <dbReference type="Proteomes" id="UP001465755"/>
    </source>
</evidence>
<reference evidence="3 4" key="1">
    <citation type="journal article" date="2024" name="Nat. Commun.">
        <title>Phylogenomics reveals the evolutionary origins of lichenization in chlorophyte algae.</title>
        <authorList>
            <person name="Puginier C."/>
            <person name="Libourel C."/>
            <person name="Otte J."/>
            <person name="Skaloud P."/>
            <person name="Haon M."/>
            <person name="Grisel S."/>
            <person name="Petersen M."/>
            <person name="Berrin J.G."/>
            <person name="Delaux P.M."/>
            <person name="Dal Grande F."/>
            <person name="Keller J."/>
        </authorList>
    </citation>
    <scope>NUCLEOTIDE SEQUENCE [LARGE SCALE GENOMIC DNA]</scope>
    <source>
        <strain evidence="3 4">SAG 2036</strain>
    </source>
</reference>
<protein>
    <submittedName>
        <fullName evidence="3">Uncharacterized protein</fullName>
    </submittedName>
</protein>
<feature type="coiled-coil region" evidence="1">
    <location>
        <begin position="162"/>
        <end position="196"/>
    </location>
</feature>
<feature type="transmembrane region" description="Helical" evidence="2">
    <location>
        <begin position="132"/>
        <end position="154"/>
    </location>
</feature>
<keyword evidence="2" id="KW-0812">Transmembrane</keyword>
<keyword evidence="1" id="KW-0175">Coiled coil</keyword>
<keyword evidence="2" id="KW-1133">Transmembrane helix</keyword>
<proteinExistence type="predicted"/>
<evidence type="ECO:0000256" key="2">
    <source>
        <dbReference type="SAM" id="Phobius"/>
    </source>
</evidence>
<keyword evidence="4" id="KW-1185">Reference proteome</keyword>
<dbReference type="PANTHER" id="PTHR34965:SF1">
    <property type="entry name" value="OS07G0118300 PROTEIN"/>
    <property type="match status" value="1"/>
</dbReference>
<evidence type="ECO:0000256" key="1">
    <source>
        <dbReference type="SAM" id="Coils"/>
    </source>
</evidence>
<comment type="caution">
    <text evidence="3">The sequence shown here is derived from an EMBL/GenBank/DDBJ whole genome shotgun (WGS) entry which is preliminary data.</text>
</comment>
<dbReference type="PANTHER" id="PTHR34965">
    <property type="entry name" value="OS07G0118300 PROTEIN"/>
    <property type="match status" value="1"/>
</dbReference>
<organism evidence="3 4">
    <name type="scientific">Symbiochloris irregularis</name>
    <dbReference type="NCBI Taxonomy" id="706552"/>
    <lineage>
        <taxon>Eukaryota</taxon>
        <taxon>Viridiplantae</taxon>
        <taxon>Chlorophyta</taxon>
        <taxon>core chlorophytes</taxon>
        <taxon>Trebouxiophyceae</taxon>
        <taxon>Trebouxiales</taxon>
        <taxon>Trebouxiaceae</taxon>
        <taxon>Symbiochloris</taxon>
    </lineage>
</organism>
<gene>
    <name evidence="3" type="ORF">WJX73_003760</name>
</gene>
<sequence length="196" mass="22078">MALDVEEGKGEAQDSSKGKHRCFAGCSRLLNTITALCSLLCIVACGLAIAVDPEDRNLHSLIEQALRLWGIFFGVVILLVETEWEWFLASARHFDSWIWRGAFLAFESLLTLEITNVAGSSELHKSLRLYRIVAAVSLLCCSGLYVLGGILCFGRRKQVRRHARRETERQKVQENLLALERQREELKGLLAVYSND</sequence>
<name>A0AAW1NX91_9CHLO</name>
<feature type="transmembrane region" description="Helical" evidence="2">
    <location>
        <begin position="29"/>
        <end position="49"/>
    </location>
</feature>
<evidence type="ECO:0000313" key="3">
    <source>
        <dbReference type="EMBL" id="KAK9800872.1"/>
    </source>
</evidence>
<dbReference type="AlphaFoldDB" id="A0AAW1NX91"/>
<feature type="transmembrane region" description="Helical" evidence="2">
    <location>
        <begin position="101"/>
        <end position="120"/>
    </location>
</feature>
<feature type="transmembrane region" description="Helical" evidence="2">
    <location>
        <begin position="69"/>
        <end position="89"/>
    </location>
</feature>
<accession>A0AAW1NX91</accession>
<keyword evidence="2" id="KW-0472">Membrane</keyword>
<dbReference type="Proteomes" id="UP001465755">
    <property type="component" value="Unassembled WGS sequence"/>
</dbReference>